<dbReference type="PANTHER" id="PTHR42867:SF1">
    <property type="entry name" value="MEMBRANE PROTEIN-RELATED"/>
    <property type="match status" value="1"/>
</dbReference>
<dbReference type="Pfam" id="PF07136">
    <property type="entry name" value="DUF1385"/>
    <property type="match status" value="1"/>
</dbReference>
<evidence type="ECO:0000313" key="2">
    <source>
        <dbReference type="EMBL" id="MBC8542195.1"/>
    </source>
</evidence>
<feature type="transmembrane region" description="Helical" evidence="1">
    <location>
        <begin position="219"/>
        <end position="237"/>
    </location>
</feature>
<reference evidence="2" key="1">
    <citation type="submission" date="2020-08" db="EMBL/GenBank/DDBJ databases">
        <title>Genome public.</title>
        <authorList>
            <person name="Liu C."/>
            <person name="Sun Q."/>
        </authorList>
    </citation>
    <scope>NUCLEOTIDE SEQUENCE</scope>
    <source>
        <strain evidence="2">NSJ-32</strain>
    </source>
</reference>
<proteinExistence type="predicted"/>
<sequence length="324" mass="36339">MGEKNTSCSTKLLSIGGQAVMEGVMMKGDHHYAVAVRKPDGEIHVDSFDSDSLTVRHRILGWPFIRGVIRFAESLVIGMRTLTYSAGFILEEEEEAKTPETKFGRWKQEHGDSAVMAGTVFVAVLFALALFIALPVFLSRLLSNVIPYTWVLNIFEGVIRVLLFVLYIVAISQMKDIQRVYEYHGAEHKTIACYEAGEKLTPENVKHHSRLNRRCGTSFIFLVMVISIVVFMFIQVSNPFLRIGYRILLIPVVSAISYEILRLSARSKSKVLGAFVYPGLMLQKLTTREPDLEEIEVAIASTIRVLETEDALPDNLKVETAPEG</sequence>
<dbReference type="PANTHER" id="PTHR42867">
    <property type="entry name" value="MEMBRANE PROTEIN-RELATED"/>
    <property type="match status" value="1"/>
</dbReference>
<keyword evidence="1" id="KW-0812">Transmembrane</keyword>
<dbReference type="AlphaFoldDB" id="A0A926I0H2"/>
<keyword evidence="3" id="KW-1185">Reference proteome</keyword>
<feature type="transmembrane region" description="Helical" evidence="1">
    <location>
        <begin position="243"/>
        <end position="261"/>
    </location>
</feature>
<gene>
    <name evidence="2" type="ORF">H8730_01340</name>
</gene>
<feature type="transmembrane region" description="Helical" evidence="1">
    <location>
        <begin position="114"/>
        <end position="138"/>
    </location>
</feature>
<accession>A0A926I0H2</accession>
<dbReference type="EMBL" id="JACRSQ010000001">
    <property type="protein sequence ID" value="MBC8542195.1"/>
    <property type="molecule type" value="Genomic_DNA"/>
</dbReference>
<evidence type="ECO:0000313" key="3">
    <source>
        <dbReference type="Proteomes" id="UP000657006"/>
    </source>
</evidence>
<dbReference type="Proteomes" id="UP000657006">
    <property type="component" value="Unassembled WGS sequence"/>
</dbReference>
<comment type="caution">
    <text evidence="2">The sequence shown here is derived from an EMBL/GenBank/DDBJ whole genome shotgun (WGS) entry which is preliminary data.</text>
</comment>
<evidence type="ECO:0000256" key="1">
    <source>
        <dbReference type="SAM" id="Phobius"/>
    </source>
</evidence>
<dbReference type="InterPro" id="IPR010787">
    <property type="entry name" value="DUF1385"/>
</dbReference>
<protein>
    <submittedName>
        <fullName evidence="2">DUF1385 domain-containing protein</fullName>
    </submittedName>
</protein>
<name>A0A926I0H2_9FIRM</name>
<dbReference type="RefSeq" id="WP_177716812.1">
    <property type="nucleotide sequence ID" value="NZ_JACRSQ010000001.1"/>
</dbReference>
<keyword evidence="1" id="KW-1133">Transmembrane helix</keyword>
<keyword evidence="1" id="KW-0472">Membrane</keyword>
<organism evidence="2 3">
    <name type="scientific">Bianquea renquensis</name>
    <dbReference type="NCBI Taxonomy" id="2763661"/>
    <lineage>
        <taxon>Bacteria</taxon>
        <taxon>Bacillati</taxon>
        <taxon>Bacillota</taxon>
        <taxon>Clostridia</taxon>
        <taxon>Eubacteriales</taxon>
        <taxon>Bianqueaceae</taxon>
        <taxon>Bianquea</taxon>
    </lineage>
</organism>
<feature type="transmembrane region" description="Helical" evidence="1">
    <location>
        <begin position="150"/>
        <end position="170"/>
    </location>
</feature>